<evidence type="ECO:0000256" key="7">
    <source>
        <dbReference type="ARBA" id="ARBA00023239"/>
    </source>
</evidence>
<dbReference type="CDD" id="cd01748">
    <property type="entry name" value="GATase1_IGP_Synthase"/>
    <property type="match status" value="1"/>
</dbReference>
<feature type="active site" description="Nucleophile" evidence="10">
    <location>
        <position position="77"/>
    </location>
</feature>
<dbReference type="EMBL" id="JAVRHV010000002">
    <property type="protein sequence ID" value="MDT0552871.1"/>
    <property type="molecule type" value="Genomic_DNA"/>
</dbReference>
<dbReference type="HAMAP" id="MF_00278">
    <property type="entry name" value="HisH"/>
    <property type="match status" value="1"/>
</dbReference>
<evidence type="ECO:0000256" key="10">
    <source>
        <dbReference type="HAMAP-Rule" id="MF_00278"/>
    </source>
</evidence>
<sequence>MKIVIIDYGAGNVKSVQFALERLGYEAICSNDAEVIQSADKVIFPGVGEASSAMIEIRGQGLDKLIPSLKQPVLGICLGMQLMCQFSEENNTDCLGIFPVDVLKFNDELKVPQIGWNVINNLKGDLFQGIHEDEYVYYVHSYYVPVNENAIALTDYGLQYAGAIQKDNFYACQFHPEKSSSIGEQILKNFIEL</sequence>
<dbReference type="InterPro" id="IPR017926">
    <property type="entry name" value="GATASE"/>
</dbReference>
<evidence type="ECO:0000256" key="6">
    <source>
        <dbReference type="ARBA" id="ARBA00023102"/>
    </source>
</evidence>
<dbReference type="PROSITE" id="PS51273">
    <property type="entry name" value="GATASE_TYPE_1"/>
    <property type="match status" value="1"/>
</dbReference>
<organism evidence="12 13">
    <name type="scientific">Urechidicola vernalis</name>
    <dbReference type="NCBI Taxonomy" id="3075600"/>
    <lineage>
        <taxon>Bacteria</taxon>
        <taxon>Pseudomonadati</taxon>
        <taxon>Bacteroidota</taxon>
        <taxon>Flavobacteriia</taxon>
        <taxon>Flavobacteriales</taxon>
        <taxon>Flavobacteriaceae</taxon>
        <taxon>Urechidicola</taxon>
    </lineage>
</organism>
<feature type="domain" description="Glutamine amidotransferase" evidence="11">
    <location>
        <begin position="4"/>
        <end position="191"/>
    </location>
</feature>
<comment type="subcellular location">
    <subcellularLocation>
        <location evidence="10">Cytoplasm</location>
    </subcellularLocation>
</comment>
<evidence type="ECO:0000256" key="3">
    <source>
        <dbReference type="ARBA" id="ARBA00022605"/>
    </source>
</evidence>
<dbReference type="EC" id="3.5.1.2" evidence="10"/>
<feature type="active site" evidence="10">
    <location>
        <position position="177"/>
    </location>
</feature>
<dbReference type="PANTHER" id="PTHR42701:SF1">
    <property type="entry name" value="IMIDAZOLE GLYCEROL PHOSPHATE SYNTHASE SUBUNIT HISH"/>
    <property type="match status" value="1"/>
</dbReference>
<accession>A0ABU2Y3X1</accession>
<keyword evidence="3 10" id="KW-0028">Amino-acid biosynthesis</keyword>
<dbReference type="EC" id="4.3.2.10" evidence="10"/>
<dbReference type="Proteomes" id="UP001252186">
    <property type="component" value="Unassembled WGS sequence"/>
</dbReference>
<dbReference type="SUPFAM" id="SSF52317">
    <property type="entry name" value="Class I glutamine amidotransferase-like"/>
    <property type="match status" value="1"/>
</dbReference>
<dbReference type="InterPro" id="IPR029062">
    <property type="entry name" value="Class_I_gatase-like"/>
</dbReference>
<dbReference type="RefSeq" id="WP_311592820.1">
    <property type="nucleotide sequence ID" value="NZ_JAVRHV010000002.1"/>
</dbReference>
<dbReference type="PIRSF" id="PIRSF000495">
    <property type="entry name" value="Amidotransf_hisH"/>
    <property type="match status" value="1"/>
</dbReference>
<feature type="active site" evidence="10">
    <location>
        <position position="175"/>
    </location>
</feature>
<keyword evidence="5 10" id="KW-0315">Glutamine amidotransferase</keyword>
<proteinExistence type="inferred from homology"/>
<reference evidence="12 13" key="1">
    <citation type="submission" date="2023-09" db="EMBL/GenBank/DDBJ databases">
        <authorList>
            <person name="Rey-Velasco X."/>
        </authorList>
    </citation>
    <scope>NUCLEOTIDE SEQUENCE [LARGE SCALE GENOMIC DNA]</scope>
    <source>
        <strain evidence="12 13">P050</strain>
    </source>
</reference>
<keyword evidence="4 10" id="KW-0378">Hydrolase</keyword>
<dbReference type="Gene3D" id="3.40.50.880">
    <property type="match status" value="1"/>
</dbReference>
<evidence type="ECO:0000259" key="11">
    <source>
        <dbReference type="Pfam" id="PF00117"/>
    </source>
</evidence>
<evidence type="ECO:0000256" key="8">
    <source>
        <dbReference type="ARBA" id="ARBA00047838"/>
    </source>
</evidence>
<protein>
    <recommendedName>
        <fullName evidence="10">Imidazole glycerol phosphate synthase subunit HisH</fullName>
        <ecNumber evidence="10">4.3.2.10</ecNumber>
    </recommendedName>
    <alternativeName>
        <fullName evidence="10">IGP synthase glutaminase subunit</fullName>
        <ecNumber evidence="10">3.5.1.2</ecNumber>
    </alternativeName>
    <alternativeName>
        <fullName evidence="10">IGP synthase subunit HisH</fullName>
    </alternativeName>
    <alternativeName>
        <fullName evidence="10">ImGP synthase subunit HisH</fullName>
        <shortName evidence="10">IGPS subunit HisH</shortName>
    </alternativeName>
</protein>
<comment type="catalytic activity">
    <reaction evidence="8 10">
        <text>5-[(5-phospho-1-deoxy-D-ribulos-1-ylimino)methylamino]-1-(5-phospho-beta-D-ribosyl)imidazole-4-carboxamide + L-glutamine = D-erythro-1-(imidazol-4-yl)glycerol 3-phosphate + 5-amino-1-(5-phospho-beta-D-ribosyl)imidazole-4-carboxamide + L-glutamate + H(+)</text>
        <dbReference type="Rhea" id="RHEA:24793"/>
        <dbReference type="ChEBI" id="CHEBI:15378"/>
        <dbReference type="ChEBI" id="CHEBI:29985"/>
        <dbReference type="ChEBI" id="CHEBI:58278"/>
        <dbReference type="ChEBI" id="CHEBI:58359"/>
        <dbReference type="ChEBI" id="CHEBI:58475"/>
        <dbReference type="ChEBI" id="CHEBI:58525"/>
        <dbReference type="EC" id="4.3.2.10"/>
    </reaction>
</comment>
<comment type="caution">
    <text evidence="12">The sequence shown here is derived from an EMBL/GenBank/DDBJ whole genome shotgun (WGS) entry which is preliminary data.</text>
</comment>
<evidence type="ECO:0000256" key="5">
    <source>
        <dbReference type="ARBA" id="ARBA00022962"/>
    </source>
</evidence>
<dbReference type="PANTHER" id="PTHR42701">
    <property type="entry name" value="IMIDAZOLE GLYCEROL PHOSPHATE SYNTHASE SUBUNIT HISH"/>
    <property type="match status" value="1"/>
</dbReference>
<keyword evidence="6 10" id="KW-0368">Histidine biosynthesis</keyword>
<keyword evidence="7 10" id="KW-0456">Lyase</keyword>
<evidence type="ECO:0000313" key="12">
    <source>
        <dbReference type="EMBL" id="MDT0552871.1"/>
    </source>
</evidence>
<evidence type="ECO:0000256" key="2">
    <source>
        <dbReference type="ARBA" id="ARBA00011152"/>
    </source>
</evidence>
<name>A0ABU2Y3X1_9FLAO</name>
<dbReference type="NCBIfam" id="TIGR01855">
    <property type="entry name" value="IMP_synth_hisH"/>
    <property type="match status" value="1"/>
</dbReference>
<gene>
    <name evidence="10 12" type="primary">hisH</name>
    <name evidence="12" type="ORF">RM519_06410</name>
</gene>
<keyword evidence="10" id="KW-0963">Cytoplasm</keyword>
<evidence type="ECO:0000256" key="4">
    <source>
        <dbReference type="ARBA" id="ARBA00022801"/>
    </source>
</evidence>
<comment type="catalytic activity">
    <reaction evidence="9 10">
        <text>L-glutamine + H2O = L-glutamate + NH4(+)</text>
        <dbReference type="Rhea" id="RHEA:15889"/>
        <dbReference type="ChEBI" id="CHEBI:15377"/>
        <dbReference type="ChEBI" id="CHEBI:28938"/>
        <dbReference type="ChEBI" id="CHEBI:29985"/>
        <dbReference type="ChEBI" id="CHEBI:58359"/>
        <dbReference type="EC" id="3.5.1.2"/>
    </reaction>
</comment>
<keyword evidence="13" id="KW-1185">Reference proteome</keyword>
<dbReference type="Pfam" id="PF00117">
    <property type="entry name" value="GATase"/>
    <property type="match status" value="1"/>
</dbReference>
<comment type="pathway">
    <text evidence="1 10">Amino-acid biosynthesis; L-histidine biosynthesis; L-histidine from 5-phospho-alpha-D-ribose 1-diphosphate: step 5/9.</text>
</comment>
<evidence type="ECO:0000313" key="13">
    <source>
        <dbReference type="Proteomes" id="UP001252186"/>
    </source>
</evidence>
<comment type="subunit">
    <text evidence="2 10">Heterodimer of HisH and HisF.</text>
</comment>
<comment type="function">
    <text evidence="10">IGPS catalyzes the conversion of PRFAR and glutamine to IGP, AICAR and glutamate. The HisH subunit catalyzes the hydrolysis of glutamine to glutamate and ammonia as part of the synthesis of IGP and AICAR. The resulting ammonia molecule is channeled to the active site of HisF.</text>
</comment>
<dbReference type="InterPro" id="IPR010139">
    <property type="entry name" value="Imidazole-glycPsynth_HisH"/>
</dbReference>
<evidence type="ECO:0000256" key="1">
    <source>
        <dbReference type="ARBA" id="ARBA00005091"/>
    </source>
</evidence>
<evidence type="ECO:0000256" key="9">
    <source>
        <dbReference type="ARBA" id="ARBA00049534"/>
    </source>
</evidence>
<dbReference type="GO" id="GO:0016829">
    <property type="term" value="F:lyase activity"/>
    <property type="evidence" value="ECO:0007669"/>
    <property type="project" value="UniProtKB-KW"/>
</dbReference>